<dbReference type="InterPro" id="IPR050973">
    <property type="entry name" value="H3K9_Histone-Lys_N-MTase"/>
</dbReference>
<dbReference type="PROSITE" id="PS50280">
    <property type="entry name" value="SET"/>
    <property type="match status" value="1"/>
</dbReference>
<dbReference type="GO" id="GO:0005634">
    <property type="term" value="C:nucleus"/>
    <property type="evidence" value="ECO:0007669"/>
    <property type="project" value="UniProtKB-SubCell"/>
</dbReference>
<feature type="binding site" evidence="11">
    <location>
        <position position="162"/>
    </location>
    <ligand>
        <name>Zn(2+)</name>
        <dbReference type="ChEBI" id="CHEBI:29105"/>
        <label>2</label>
    </ligand>
</feature>
<keyword evidence="7 11" id="KW-0479">Metal-binding</keyword>
<feature type="binding site" evidence="11">
    <location>
        <position position="162"/>
    </location>
    <ligand>
        <name>Zn(2+)</name>
        <dbReference type="ChEBI" id="CHEBI:29105"/>
        <label>1</label>
    </ligand>
</feature>
<feature type="domain" description="SET" evidence="12">
    <location>
        <begin position="223"/>
        <end position="348"/>
    </location>
</feature>
<organism evidence="15 16">
    <name type="scientific">Paralvinella palmiformis</name>
    <dbReference type="NCBI Taxonomy" id="53620"/>
    <lineage>
        <taxon>Eukaryota</taxon>
        <taxon>Metazoa</taxon>
        <taxon>Spiralia</taxon>
        <taxon>Lophotrochozoa</taxon>
        <taxon>Annelida</taxon>
        <taxon>Polychaeta</taxon>
        <taxon>Sedentaria</taxon>
        <taxon>Canalipalpata</taxon>
        <taxon>Terebellida</taxon>
        <taxon>Terebelliformia</taxon>
        <taxon>Alvinellidae</taxon>
        <taxon>Paralvinella</taxon>
    </lineage>
</organism>
<evidence type="ECO:0000256" key="11">
    <source>
        <dbReference type="PIRSR" id="PIRSR009343-2"/>
    </source>
</evidence>
<dbReference type="PIRSF" id="PIRSF009343">
    <property type="entry name" value="SUV39_SET"/>
    <property type="match status" value="1"/>
</dbReference>
<keyword evidence="4" id="KW-0489">Methyltransferase</keyword>
<reference evidence="15" key="1">
    <citation type="journal article" date="2023" name="Mol. Biol. Evol.">
        <title>Third-Generation Sequencing Reveals the Adaptive Role of the Epigenome in Three Deep-Sea Polychaetes.</title>
        <authorList>
            <person name="Perez M."/>
            <person name="Aroh O."/>
            <person name="Sun Y."/>
            <person name="Lan Y."/>
            <person name="Juniper S.K."/>
            <person name="Young C.R."/>
            <person name="Angers B."/>
            <person name="Qian P.Y."/>
        </authorList>
    </citation>
    <scope>NUCLEOTIDE SEQUENCE</scope>
    <source>
        <strain evidence="15">P08H-3</strain>
    </source>
</reference>
<dbReference type="EMBL" id="JAODUP010000244">
    <property type="protein sequence ID" value="KAK2155267.1"/>
    <property type="molecule type" value="Genomic_DNA"/>
</dbReference>
<dbReference type="SMART" id="SM00468">
    <property type="entry name" value="PreSET"/>
    <property type="match status" value="1"/>
</dbReference>
<evidence type="ECO:0000256" key="2">
    <source>
        <dbReference type="ARBA" id="ARBA00004286"/>
    </source>
</evidence>
<evidence type="ECO:0000256" key="9">
    <source>
        <dbReference type="ARBA" id="ARBA00022853"/>
    </source>
</evidence>
<dbReference type="SMART" id="SM00317">
    <property type="entry name" value="SET"/>
    <property type="match status" value="1"/>
</dbReference>
<keyword evidence="10" id="KW-0539">Nucleus</keyword>
<evidence type="ECO:0000256" key="3">
    <source>
        <dbReference type="ARBA" id="ARBA00022454"/>
    </source>
</evidence>
<evidence type="ECO:0000256" key="5">
    <source>
        <dbReference type="ARBA" id="ARBA00022679"/>
    </source>
</evidence>
<keyword evidence="9" id="KW-0156">Chromatin regulator</keyword>
<evidence type="ECO:0000256" key="10">
    <source>
        <dbReference type="ARBA" id="ARBA00023242"/>
    </source>
</evidence>
<dbReference type="InterPro" id="IPR046341">
    <property type="entry name" value="SET_dom_sf"/>
</dbReference>
<feature type="binding site" evidence="11">
    <location>
        <position position="202"/>
    </location>
    <ligand>
        <name>Zn(2+)</name>
        <dbReference type="ChEBI" id="CHEBI:29105"/>
        <label>2</label>
    </ligand>
</feature>
<evidence type="ECO:0000256" key="8">
    <source>
        <dbReference type="ARBA" id="ARBA00022833"/>
    </source>
</evidence>
<dbReference type="GO" id="GO:0008270">
    <property type="term" value="F:zinc ion binding"/>
    <property type="evidence" value="ECO:0007669"/>
    <property type="project" value="InterPro"/>
</dbReference>
<evidence type="ECO:0000259" key="13">
    <source>
        <dbReference type="PROSITE" id="PS50867"/>
    </source>
</evidence>
<evidence type="ECO:0000313" key="15">
    <source>
        <dbReference type="EMBL" id="KAK2155267.1"/>
    </source>
</evidence>
<evidence type="ECO:0000256" key="6">
    <source>
        <dbReference type="ARBA" id="ARBA00022691"/>
    </source>
</evidence>
<accession>A0AAD9JM72</accession>
<feature type="non-terminal residue" evidence="15">
    <location>
        <position position="1"/>
    </location>
</feature>
<feature type="domain" description="Pre-SET" evidence="13">
    <location>
        <begin position="160"/>
        <end position="220"/>
    </location>
</feature>
<keyword evidence="16" id="KW-1185">Reference proteome</keyword>
<feature type="binding site" evidence="11">
    <location>
        <position position="167"/>
    </location>
    <ligand>
        <name>Zn(2+)</name>
        <dbReference type="ChEBI" id="CHEBI:29105"/>
        <label>1</label>
    </ligand>
</feature>
<feature type="binding site" evidence="11">
    <location>
        <position position="208"/>
    </location>
    <ligand>
        <name>Zn(2+)</name>
        <dbReference type="ChEBI" id="CHEBI:29105"/>
        <label>3</label>
    </ligand>
</feature>
<dbReference type="SMART" id="SM00508">
    <property type="entry name" value="PostSET"/>
    <property type="match status" value="1"/>
</dbReference>
<evidence type="ECO:0000259" key="14">
    <source>
        <dbReference type="PROSITE" id="PS50868"/>
    </source>
</evidence>
<sequence length="468" mass="52972">CKKCVCNSSGFIVSFQYPDRKLKRQFLQLEVSNHQPKRHCTEDIINCIMRVPGLTPVKLLEHLPEHKTMKCITGLTRNGKQLTLRKQHIYNKRTKSYKELHKEMELALKEWERSINRINRDPAPIIVENKVDLEGPPASFTYINDYMPMPGIEIPDDPIIGCDCSNCITEKSSCCASSMGSEFAYYKKKRVRVPPGTPIYECNKCCKCGPMCVNRVVQLGRKHPVCLFRTSNGRGWGVKAINKVKKGSFVMEYVGEVITNEEAERRGKIYDAEGRTYLFDLDYNDSDCPYTVDAGFYGNISHFVNHSCDPNLAVYGVWINHLNPQLPRIALFAKRDIMQGEEFTFDYMMTGDTTKSNDDAHKRQNNNAVTDLTSLAVENVMGLPNGNGLKVMSANEKPNGYLASECLTNINDSSSDISVLTDTSSSTVPTDMDRPNPFIHRNMISPSPAMKYRIRCQCGAANCRKYLF</sequence>
<dbReference type="GO" id="GO:0005694">
    <property type="term" value="C:chromosome"/>
    <property type="evidence" value="ECO:0007669"/>
    <property type="project" value="UniProtKB-SubCell"/>
</dbReference>
<evidence type="ECO:0000256" key="7">
    <source>
        <dbReference type="ARBA" id="ARBA00022723"/>
    </source>
</evidence>
<dbReference type="GO" id="GO:0046974">
    <property type="term" value="F:histone H3K9 methyltransferase activity"/>
    <property type="evidence" value="ECO:0007669"/>
    <property type="project" value="InterPro"/>
</dbReference>
<feature type="binding site" evidence="11">
    <location>
        <position position="212"/>
    </location>
    <ligand>
        <name>Zn(2+)</name>
        <dbReference type="ChEBI" id="CHEBI:29105"/>
        <label>3</label>
    </ligand>
</feature>
<evidence type="ECO:0000313" key="16">
    <source>
        <dbReference type="Proteomes" id="UP001208570"/>
    </source>
</evidence>
<keyword evidence="8 11" id="KW-0862">Zinc</keyword>
<keyword evidence="6" id="KW-0949">S-adenosyl-L-methionine</keyword>
<feature type="binding site" evidence="11">
    <location>
        <position position="206"/>
    </location>
    <ligand>
        <name>Zn(2+)</name>
        <dbReference type="ChEBI" id="CHEBI:29105"/>
        <label>2</label>
    </ligand>
</feature>
<dbReference type="InterPro" id="IPR011381">
    <property type="entry name" value="H3-K9_MeTrfase_SUV39H1/2-like"/>
</dbReference>
<dbReference type="GO" id="GO:0032259">
    <property type="term" value="P:methylation"/>
    <property type="evidence" value="ECO:0007669"/>
    <property type="project" value="UniProtKB-KW"/>
</dbReference>
<feature type="binding site" evidence="11">
    <location>
        <position position="164"/>
    </location>
    <ligand>
        <name>Zn(2+)</name>
        <dbReference type="ChEBI" id="CHEBI:29105"/>
        <label>1</label>
    </ligand>
</feature>
<dbReference type="InterPro" id="IPR007728">
    <property type="entry name" value="Pre-SET_dom"/>
</dbReference>
<dbReference type="Pfam" id="PF05033">
    <property type="entry name" value="Pre-SET"/>
    <property type="match status" value="1"/>
</dbReference>
<evidence type="ECO:0000259" key="12">
    <source>
        <dbReference type="PROSITE" id="PS50280"/>
    </source>
</evidence>
<feature type="binding site" evidence="11">
    <location>
        <position position="167"/>
    </location>
    <ligand>
        <name>Zn(2+)</name>
        <dbReference type="ChEBI" id="CHEBI:29105"/>
        <label>3</label>
    </ligand>
</feature>
<proteinExistence type="predicted"/>
<feature type="binding site" evidence="11">
    <location>
        <position position="202"/>
    </location>
    <ligand>
        <name>Zn(2+)</name>
        <dbReference type="ChEBI" id="CHEBI:29105"/>
        <label>3</label>
    </ligand>
</feature>
<feature type="binding site" evidence="11">
    <location>
        <position position="308"/>
    </location>
    <ligand>
        <name>Zn(2+)</name>
        <dbReference type="ChEBI" id="CHEBI:29105"/>
        <label>4</label>
    </ligand>
</feature>
<feature type="binding site" evidence="11">
    <location>
        <position position="174"/>
    </location>
    <ligand>
        <name>Zn(2+)</name>
        <dbReference type="ChEBI" id="CHEBI:29105"/>
        <label>1</label>
    </ligand>
</feature>
<dbReference type="AlphaFoldDB" id="A0AAD9JM72"/>
<dbReference type="PROSITE" id="PS50868">
    <property type="entry name" value="POST_SET"/>
    <property type="match status" value="1"/>
</dbReference>
<dbReference type="InterPro" id="IPR003616">
    <property type="entry name" value="Post-SET_dom"/>
</dbReference>
<protein>
    <recommendedName>
        <fullName evidence="17">Histone-lysine N-methyltransferase</fullName>
    </recommendedName>
</protein>
<feature type="domain" description="Post-SET" evidence="14">
    <location>
        <begin position="452"/>
        <end position="468"/>
    </location>
</feature>
<comment type="subcellular location">
    <subcellularLocation>
        <location evidence="2">Chromosome</location>
    </subcellularLocation>
    <subcellularLocation>
        <location evidence="1">Nucleus</location>
    </subcellularLocation>
</comment>
<keyword evidence="3" id="KW-0158">Chromosome</keyword>
<dbReference type="Proteomes" id="UP001208570">
    <property type="component" value="Unassembled WGS sequence"/>
</dbReference>
<dbReference type="PROSITE" id="PS50867">
    <property type="entry name" value="PRE_SET"/>
    <property type="match status" value="1"/>
</dbReference>
<dbReference type="SUPFAM" id="SSF82199">
    <property type="entry name" value="SET domain"/>
    <property type="match status" value="1"/>
</dbReference>
<evidence type="ECO:0000256" key="4">
    <source>
        <dbReference type="ARBA" id="ARBA00022603"/>
    </source>
</evidence>
<name>A0AAD9JM72_9ANNE</name>
<comment type="caution">
    <text evidence="15">The sequence shown here is derived from an EMBL/GenBank/DDBJ whole genome shotgun (WGS) entry which is preliminary data.</text>
</comment>
<dbReference type="Pfam" id="PF00856">
    <property type="entry name" value="SET"/>
    <property type="match status" value="1"/>
</dbReference>
<evidence type="ECO:0008006" key="17">
    <source>
        <dbReference type="Google" id="ProtNLM"/>
    </source>
</evidence>
<dbReference type="CDD" id="cd10542">
    <property type="entry name" value="SET_SUV39H"/>
    <property type="match status" value="1"/>
</dbReference>
<gene>
    <name evidence="15" type="ORF">LSH36_244g02020</name>
</gene>
<dbReference type="PANTHER" id="PTHR46223:SF4">
    <property type="entry name" value="HISTONE-LYSINE N-METHYLTRANSFERASE-RELATED"/>
    <property type="match status" value="1"/>
</dbReference>
<dbReference type="InterPro" id="IPR001214">
    <property type="entry name" value="SET_dom"/>
</dbReference>
<keyword evidence="5" id="KW-0808">Transferase</keyword>
<evidence type="ECO:0000256" key="1">
    <source>
        <dbReference type="ARBA" id="ARBA00004123"/>
    </source>
</evidence>
<dbReference type="Gene3D" id="2.170.270.10">
    <property type="entry name" value="SET domain"/>
    <property type="match status" value="1"/>
</dbReference>
<feature type="binding site" evidence="11">
    <location>
        <position position="175"/>
    </location>
    <ligand>
        <name>Zn(2+)</name>
        <dbReference type="ChEBI" id="CHEBI:29105"/>
        <label>2</label>
    </ligand>
</feature>
<dbReference type="PANTHER" id="PTHR46223">
    <property type="entry name" value="HISTONE-LYSINE N-METHYLTRANSFERASE SUV39H"/>
    <property type="match status" value="1"/>
</dbReference>